<feature type="transmembrane region" description="Helical" evidence="8">
    <location>
        <begin position="291"/>
        <end position="310"/>
    </location>
</feature>
<proteinExistence type="inferred from homology"/>
<name>A0A5J5L131_9MICC</name>
<feature type="domain" description="NADH:quinone oxidoreductase/Mrp antiporter transmembrane" evidence="9">
    <location>
        <begin position="124"/>
        <end position="414"/>
    </location>
</feature>
<accession>A0A5J5L131</accession>
<dbReference type="AlphaFoldDB" id="A0A5J5L131"/>
<evidence type="ECO:0000313" key="11">
    <source>
        <dbReference type="Proteomes" id="UP000325957"/>
    </source>
</evidence>
<evidence type="ECO:0000256" key="8">
    <source>
        <dbReference type="SAM" id="Phobius"/>
    </source>
</evidence>
<dbReference type="GO" id="GO:0005886">
    <property type="term" value="C:plasma membrane"/>
    <property type="evidence" value="ECO:0007669"/>
    <property type="project" value="UniProtKB-SubCell"/>
</dbReference>
<dbReference type="Pfam" id="PF00361">
    <property type="entry name" value="Proton_antipo_M"/>
    <property type="match status" value="1"/>
</dbReference>
<feature type="transmembrane region" description="Helical" evidence="8">
    <location>
        <begin position="400"/>
        <end position="420"/>
    </location>
</feature>
<keyword evidence="11" id="KW-1185">Reference proteome</keyword>
<evidence type="ECO:0000256" key="5">
    <source>
        <dbReference type="ARBA" id="ARBA00022989"/>
    </source>
</evidence>
<evidence type="ECO:0000256" key="4">
    <source>
        <dbReference type="ARBA" id="ARBA00022692"/>
    </source>
</evidence>
<feature type="transmembrane region" description="Helical" evidence="8">
    <location>
        <begin position="159"/>
        <end position="179"/>
    </location>
</feature>
<evidence type="ECO:0000259" key="9">
    <source>
        <dbReference type="Pfam" id="PF00361"/>
    </source>
</evidence>
<feature type="transmembrane region" description="Helical" evidence="8">
    <location>
        <begin position="365"/>
        <end position="388"/>
    </location>
</feature>
<evidence type="ECO:0000256" key="6">
    <source>
        <dbReference type="ARBA" id="ARBA00023136"/>
    </source>
</evidence>
<comment type="caution">
    <text evidence="10">The sequence shown here is derived from an EMBL/GenBank/DDBJ whole genome shotgun (WGS) entry which is preliminary data.</text>
</comment>
<evidence type="ECO:0000256" key="1">
    <source>
        <dbReference type="ARBA" id="ARBA00004651"/>
    </source>
</evidence>
<organism evidence="10 11">
    <name type="scientific">Kocuria coralli</name>
    <dbReference type="NCBI Taxonomy" id="1461025"/>
    <lineage>
        <taxon>Bacteria</taxon>
        <taxon>Bacillati</taxon>
        <taxon>Actinomycetota</taxon>
        <taxon>Actinomycetes</taxon>
        <taxon>Micrococcales</taxon>
        <taxon>Micrococcaceae</taxon>
        <taxon>Kocuria</taxon>
    </lineage>
</organism>
<feature type="transmembrane region" description="Helical" evidence="8">
    <location>
        <begin position="262"/>
        <end position="284"/>
    </location>
</feature>
<keyword evidence="6 8" id="KW-0472">Membrane</keyword>
<keyword evidence="5 8" id="KW-1133">Transmembrane helix</keyword>
<evidence type="ECO:0000256" key="7">
    <source>
        <dbReference type="RuleBase" id="RU000320"/>
    </source>
</evidence>
<keyword evidence="4 7" id="KW-0812">Transmembrane</keyword>
<comment type="subcellular location">
    <subcellularLocation>
        <location evidence="1">Cell membrane</location>
        <topology evidence="1">Multi-pass membrane protein</topology>
    </subcellularLocation>
    <subcellularLocation>
        <location evidence="7">Membrane</location>
        <topology evidence="7">Multi-pass membrane protein</topology>
    </subcellularLocation>
</comment>
<keyword evidence="3" id="KW-1003">Cell membrane</keyword>
<dbReference type="InterPro" id="IPR001750">
    <property type="entry name" value="ND/Mrp_TM"/>
</dbReference>
<protein>
    <submittedName>
        <fullName evidence="10">Hydrogenase 4 subunit B</fullName>
    </submittedName>
</protein>
<comment type="similarity">
    <text evidence="2">Belongs to the CPA3 antiporters (TC 2.A.63) subunit D family.</text>
</comment>
<dbReference type="GO" id="GO:0008137">
    <property type="term" value="F:NADH dehydrogenase (ubiquinone) activity"/>
    <property type="evidence" value="ECO:0007669"/>
    <property type="project" value="InterPro"/>
</dbReference>
<evidence type="ECO:0000256" key="2">
    <source>
        <dbReference type="ARBA" id="ARBA00005346"/>
    </source>
</evidence>
<dbReference type="OrthoDB" id="9768329at2"/>
<evidence type="ECO:0000256" key="3">
    <source>
        <dbReference type="ARBA" id="ARBA00022475"/>
    </source>
</evidence>
<dbReference type="InterPro" id="IPR050586">
    <property type="entry name" value="CPA3_Na-H_Antiporter_D"/>
</dbReference>
<reference evidence="10 11" key="1">
    <citation type="submission" date="2019-05" db="EMBL/GenBank/DDBJ databases">
        <title>Kocuria coralli sp. nov., a novel actinobacterium isolated from coral reef seawater.</title>
        <authorList>
            <person name="Li J."/>
        </authorList>
    </citation>
    <scope>NUCLEOTIDE SEQUENCE [LARGE SCALE GENOMIC DNA]</scope>
    <source>
        <strain evidence="10 11">SCSIO 13007</strain>
    </source>
</reference>
<dbReference type="InterPro" id="IPR003918">
    <property type="entry name" value="NADH_UbQ_OxRdtase"/>
</dbReference>
<dbReference type="PRINTS" id="PR01437">
    <property type="entry name" value="NUOXDRDTASE4"/>
</dbReference>
<dbReference type="Proteomes" id="UP000325957">
    <property type="component" value="Unassembled WGS sequence"/>
</dbReference>
<feature type="transmembrane region" description="Helical" evidence="8">
    <location>
        <begin position="74"/>
        <end position="95"/>
    </location>
</feature>
<dbReference type="RefSeq" id="WP_158032417.1">
    <property type="nucleotide sequence ID" value="NZ_ML708610.1"/>
</dbReference>
<dbReference type="PANTHER" id="PTHR42703">
    <property type="entry name" value="NADH DEHYDROGENASE"/>
    <property type="match status" value="1"/>
</dbReference>
<evidence type="ECO:0000313" key="10">
    <source>
        <dbReference type="EMBL" id="KAA9395609.1"/>
    </source>
</evidence>
<dbReference type="PANTHER" id="PTHR42703:SF1">
    <property type="entry name" value="NA(+)_H(+) ANTIPORTER SUBUNIT D1"/>
    <property type="match status" value="1"/>
</dbReference>
<feature type="transmembrane region" description="Helical" evidence="8">
    <location>
        <begin position="107"/>
        <end position="124"/>
    </location>
</feature>
<gene>
    <name evidence="10" type="ORF">FCK90_00870</name>
</gene>
<feature type="transmembrane region" description="Helical" evidence="8">
    <location>
        <begin position="322"/>
        <end position="344"/>
    </location>
</feature>
<feature type="transmembrane region" description="Helical" evidence="8">
    <location>
        <begin position="130"/>
        <end position="147"/>
    </location>
</feature>
<sequence length="478" mass="48953">MSALLPAAVLLPVITALACLALPRRAQPISGFLGGLASAAVNAAVVVAVTSHGVLEHHMAGWAPPLGIALRADGLAAAFVGLTGAVGFATLVFAASAEATTGRRTGFWPLAMLTWSGLMGIFLAADLFNAYVALEVLGLSAVGMVALGGRGAPRAALRYLIVAVVGSMLLLTAIGLVYAATSTLDMDLAGQRLTAEDGWLPLVLAATGMGLKTALVPMHAWLPPAHAGSPPAVSPLMSALVVKGSFYLILRLWLDVFPRNDAVALVLGVLGAVAVIWGGVLALAQRRLKRIVAYSTISQVGYLFLAFPLLNLPGHQPAMVSAVVAMALAHGLAKAAMFTAAGALMLGTGTDHVDGLVGAARSEGVLTAGMILSAVSLIGLPMSLGFTAKWQYLEVALQTGAWWIVLVLLTGTLLAAGYLLRPLAALIRDSDTHEEVGQAEIGPRPAAQRWVPLALGAMAVGAGLFTTDLTALTSIGWG</sequence>
<dbReference type="GO" id="GO:0042773">
    <property type="term" value="P:ATP synthesis coupled electron transport"/>
    <property type="evidence" value="ECO:0007669"/>
    <property type="project" value="InterPro"/>
</dbReference>
<dbReference type="EMBL" id="SZWF01000001">
    <property type="protein sequence ID" value="KAA9395609.1"/>
    <property type="molecule type" value="Genomic_DNA"/>
</dbReference>